<feature type="region of interest" description="Disordered" evidence="1">
    <location>
        <begin position="118"/>
        <end position="142"/>
    </location>
</feature>
<comment type="caution">
    <text evidence="2">The sequence shown here is derived from an EMBL/GenBank/DDBJ whole genome shotgun (WGS) entry which is preliminary data.</text>
</comment>
<gene>
    <name evidence="2" type="ORF">DFR37_11850</name>
</gene>
<evidence type="ECO:0000313" key="2">
    <source>
        <dbReference type="EMBL" id="RBP35276.1"/>
    </source>
</evidence>
<feature type="compositionally biased region" description="Low complexity" evidence="1">
    <location>
        <begin position="70"/>
        <end position="84"/>
    </location>
</feature>
<dbReference type="EMBL" id="QNRQ01000018">
    <property type="protein sequence ID" value="RBP35276.1"/>
    <property type="molecule type" value="Genomic_DNA"/>
</dbReference>
<sequence>MQLWRSRSCGARGQPRLGAGITPPAARRQRRIVPRHPHVQTGFAGVWVPPPFVLPSAFACRFRSRRRRPGGAALRAARTPANAPMDAPGAADQARSRQDACTWEGRAGGRAARSIQYTGLAPARQTQRHDGSPKEDTPDSTMTCSATCIKSAIVMAAPHARSDARCRSRRLR</sequence>
<accession>A0A366H2K5</accession>
<feature type="region of interest" description="Disordered" evidence="1">
    <location>
        <begin position="68"/>
        <end position="100"/>
    </location>
</feature>
<reference evidence="2 3" key="1">
    <citation type="submission" date="2018-06" db="EMBL/GenBank/DDBJ databases">
        <title>Genomic Encyclopedia of Type Strains, Phase IV (KMG-IV): sequencing the most valuable type-strain genomes for metagenomic binning, comparative biology and taxonomic classification.</title>
        <authorList>
            <person name="Goeker M."/>
        </authorList>
    </citation>
    <scope>NUCLEOTIDE SEQUENCE [LARGE SCALE GENOMIC DNA]</scope>
    <source>
        <strain evidence="2 3">DSM 25520</strain>
    </source>
</reference>
<dbReference type="Proteomes" id="UP000253628">
    <property type="component" value="Unassembled WGS sequence"/>
</dbReference>
<evidence type="ECO:0000256" key="1">
    <source>
        <dbReference type="SAM" id="MobiDB-lite"/>
    </source>
</evidence>
<name>A0A366H2K5_9BURK</name>
<keyword evidence="3" id="KW-1185">Reference proteome</keyword>
<feature type="compositionally biased region" description="Basic and acidic residues" evidence="1">
    <location>
        <begin position="127"/>
        <end position="137"/>
    </location>
</feature>
<dbReference type="AlphaFoldDB" id="A0A366H2K5"/>
<evidence type="ECO:0000313" key="3">
    <source>
        <dbReference type="Proteomes" id="UP000253628"/>
    </source>
</evidence>
<organism evidence="2 3">
    <name type="scientific">Eoetvoesiella caeni</name>
    <dbReference type="NCBI Taxonomy" id="645616"/>
    <lineage>
        <taxon>Bacteria</taxon>
        <taxon>Pseudomonadati</taxon>
        <taxon>Pseudomonadota</taxon>
        <taxon>Betaproteobacteria</taxon>
        <taxon>Burkholderiales</taxon>
        <taxon>Alcaligenaceae</taxon>
        <taxon>Eoetvoesiella</taxon>
    </lineage>
</organism>
<protein>
    <submittedName>
        <fullName evidence="2">Uncharacterized protein</fullName>
    </submittedName>
</protein>
<feature type="region of interest" description="Disordered" evidence="1">
    <location>
        <begin position="1"/>
        <end position="22"/>
    </location>
</feature>
<proteinExistence type="predicted"/>